<dbReference type="AlphaFoldDB" id="A0A139GUI5"/>
<protein>
    <submittedName>
        <fullName evidence="2">Uncharacterized protein</fullName>
    </submittedName>
</protein>
<sequence length="237" mass="27459">MLGNGPQIIQAGQVHSQHLENQDATHSKKKKKTMADPLPCYLLEKTSPELRNRIYELAFAPEDEVNDADEVSLCKAKSPPKDLILTCRQIHREAAKMYKAEHQRYWKSTKFFLCGHEANKNPEALHALQEEDLEHVTRLRTVLNNVLCSIKLHFLPECRAWEWQHPGPGGEVYFMLPTFSVREGNLCVVGQRHFRTYDEMVAVASANTRRTGSIKDQVLWIFRSDFIFLRMTWLRPT</sequence>
<name>A0A139GUI5_9PEZI</name>
<reference evidence="2 3" key="1">
    <citation type="submission" date="2015-07" db="EMBL/GenBank/DDBJ databases">
        <title>Comparative genomics of the Sigatoka disease complex on banana suggests a link between parallel evolutionary changes in Pseudocercospora fijiensis and Pseudocercospora eumusae and increased virulence on the banana host.</title>
        <authorList>
            <person name="Chang T.-C."/>
            <person name="Salvucci A."/>
            <person name="Crous P.W."/>
            <person name="Stergiopoulos I."/>
        </authorList>
    </citation>
    <scope>NUCLEOTIDE SEQUENCE [LARGE SCALE GENOMIC DNA]</scope>
    <source>
        <strain evidence="2 3">CBS 114824</strain>
    </source>
</reference>
<evidence type="ECO:0000313" key="2">
    <source>
        <dbReference type="EMBL" id="KXS93840.1"/>
    </source>
</evidence>
<keyword evidence="3" id="KW-1185">Reference proteome</keyword>
<feature type="compositionally biased region" description="Basic and acidic residues" evidence="1">
    <location>
        <begin position="17"/>
        <end position="26"/>
    </location>
</feature>
<gene>
    <name evidence="2" type="ORF">AC578_5328</name>
</gene>
<dbReference type="OrthoDB" id="3801532at2759"/>
<accession>A0A139GUI5</accession>
<proteinExistence type="predicted"/>
<organism evidence="2 3">
    <name type="scientific">Pseudocercospora eumusae</name>
    <dbReference type="NCBI Taxonomy" id="321146"/>
    <lineage>
        <taxon>Eukaryota</taxon>
        <taxon>Fungi</taxon>
        <taxon>Dikarya</taxon>
        <taxon>Ascomycota</taxon>
        <taxon>Pezizomycotina</taxon>
        <taxon>Dothideomycetes</taxon>
        <taxon>Dothideomycetidae</taxon>
        <taxon>Mycosphaerellales</taxon>
        <taxon>Mycosphaerellaceae</taxon>
        <taxon>Pseudocercospora</taxon>
    </lineage>
</organism>
<comment type="caution">
    <text evidence="2">The sequence shown here is derived from an EMBL/GenBank/DDBJ whole genome shotgun (WGS) entry which is preliminary data.</text>
</comment>
<dbReference type="Proteomes" id="UP000070133">
    <property type="component" value="Unassembled WGS sequence"/>
</dbReference>
<evidence type="ECO:0000313" key="3">
    <source>
        <dbReference type="Proteomes" id="UP000070133"/>
    </source>
</evidence>
<dbReference type="EMBL" id="LFZN01000378">
    <property type="protein sequence ID" value="KXS93840.1"/>
    <property type="molecule type" value="Genomic_DNA"/>
</dbReference>
<feature type="region of interest" description="Disordered" evidence="1">
    <location>
        <begin position="12"/>
        <end position="32"/>
    </location>
</feature>
<evidence type="ECO:0000256" key="1">
    <source>
        <dbReference type="SAM" id="MobiDB-lite"/>
    </source>
</evidence>